<name>A0A9P4N9H4_9PLEO</name>
<proteinExistence type="inferred from homology"/>
<evidence type="ECO:0000313" key="11">
    <source>
        <dbReference type="EMBL" id="KAF2269096.1"/>
    </source>
</evidence>
<evidence type="ECO:0000256" key="6">
    <source>
        <dbReference type="ARBA" id="ARBA00022801"/>
    </source>
</evidence>
<reference evidence="12" key="1">
    <citation type="journal article" date="2020" name="Stud. Mycol.">
        <title>101 Dothideomycetes genomes: A test case for predicting lifestyles and emergence of pathogens.</title>
        <authorList>
            <person name="Haridas S."/>
            <person name="Albert R."/>
            <person name="Binder M."/>
            <person name="Bloem J."/>
            <person name="LaButti K."/>
            <person name="Salamov A."/>
            <person name="Andreopoulos B."/>
            <person name="Baker S."/>
            <person name="Barry K."/>
            <person name="Bills G."/>
            <person name="Bluhm B."/>
            <person name="Cannon C."/>
            <person name="Castanera R."/>
            <person name="Culley D."/>
            <person name="Daum C."/>
            <person name="Ezra D."/>
            <person name="Gonzalez J."/>
            <person name="Henrissat B."/>
            <person name="Kuo A."/>
            <person name="Liang C."/>
            <person name="Lipzen A."/>
            <person name="Lutzoni F."/>
            <person name="Magnuson J."/>
            <person name="Mondo S."/>
            <person name="Nolan M."/>
            <person name="Ohm R."/>
            <person name="Pangilinan J."/>
            <person name="Park H.-J."/>
            <person name="Ramirez L."/>
            <person name="Alfaro M."/>
            <person name="Sun H."/>
            <person name="Tritt A."/>
            <person name="Yoshinaga Y."/>
            <person name="Zwiers L.-H."/>
            <person name="Turgeon B."/>
            <person name="Goodwin S."/>
            <person name="Spatafora J."/>
            <person name="Crous P."/>
            <person name="Grigoriev I."/>
        </authorList>
    </citation>
    <scope>NUCLEOTIDE SEQUENCE [LARGE SCALE GENOMIC DNA]</scope>
    <source>
        <strain evidence="12">CBS 304.66</strain>
    </source>
</reference>
<comment type="similarity">
    <text evidence="2">Belongs to the AP endonuclease 2 family.</text>
</comment>
<dbReference type="GO" id="GO:0003677">
    <property type="term" value="F:DNA binding"/>
    <property type="evidence" value="ECO:0007669"/>
    <property type="project" value="InterPro"/>
</dbReference>
<evidence type="ECO:0000256" key="3">
    <source>
        <dbReference type="ARBA" id="ARBA00021759"/>
    </source>
</evidence>
<dbReference type="Pfam" id="PF01261">
    <property type="entry name" value="AP_endonuc_2"/>
    <property type="match status" value="1"/>
</dbReference>
<evidence type="ECO:0000256" key="8">
    <source>
        <dbReference type="ARBA" id="ARBA00023204"/>
    </source>
</evidence>
<keyword evidence="7" id="KW-0862">Zinc</keyword>
<keyword evidence="4" id="KW-0479">Metal-binding</keyword>
<comment type="caution">
    <text evidence="11">The sequence shown here is derived from an EMBL/GenBank/DDBJ whole genome shotgun (WGS) entry which is preliminary data.</text>
</comment>
<keyword evidence="11" id="KW-0540">Nuclease</keyword>
<evidence type="ECO:0000256" key="5">
    <source>
        <dbReference type="ARBA" id="ARBA00022763"/>
    </source>
</evidence>
<dbReference type="PROSITE" id="PS00730">
    <property type="entry name" value="AP_NUCLEASE_F2_2"/>
    <property type="match status" value="1"/>
</dbReference>
<organism evidence="11 12">
    <name type="scientific">Lojkania enalia</name>
    <dbReference type="NCBI Taxonomy" id="147567"/>
    <lineage>
        <taxon>Eukaryota</taxon>
        <taxon>Fungi</taxon>
        <taxon>Dikarya</taxon>
        <taxon>Ascomycota</taxon>
        <taxon>Pezizomycotina</taxon>
        <taxon>Dothideomycetes</taxon>
        <taxon>Pleosporomycetidae</taxon>
        <taxon>Pleosporales</taxon>
        <taxon>Pleosporales incertae sedis</taxon>
        <taxon>Lojkania</taxon>
    </lineage>
</organism>
<dbReference type="PROSITE" id="PS00731">
    <property type="entry name" value="AP_NUCLEASE_F2_3"/>
    <property type="match status" value="1"/>
</dbReference>
<dbReference type="InterPro" id="IPR036237">
    <property type="entry name" value="Xyl_isomerase-like_sf"/>
</dbReference>
<dbReference type="CDD" id="cd00019">
    <property type="entry name" value="AP2Ec"/>
    <property type="match status" value="1"/>
</dbReference>
<dbReference type="PANTHER" id="PTHR21445">
    <property type="entry name" value="ENDONUCLEASE IV ENDODEOXYRIBONUCLEASE IV"/>
    <property type="match status" value="1"/>
</dbReference>
<evidence type="ECO:0000256" key="9">
    <source>
        <dbReference type="SAM" id="MobiDB-lite"/>
    </source>
</evidence>
<dbReference type="InterPro" id="IPR018246">
    <property type="entry name" value="AP_endonuc_F2_Zn_BS"/>
</dbReference>
<dbReference type="FunFam" id="3.20.20.150:FF:000001">
    <property type="entry name" value="Probable endonuclease 4"/>
    <property type="match status" value="1"/>
</dbReference>
<dbReference type="InterPro" id="IPR001719">
    <property type="entry name" value="AP_endonuc_2"/>
</dbReference>
<keyword evidence="11" id="KW-0255">Endonuclease</keyword>
<evidence type="ECO:0000256" key="1">
    <source>
        <dbReference type="ARBA" id="ARBA00001947"/>
    </source>
</evidence>
<evidence type="ECO:0000256" key="4">
    <source>
        <dbReference type="ARBA" id="ARBA00022723"/>
    </source>
</evidence>
<dbReference type="GO" id="GO:0005739">
    <property type="term" value="C:mitochondrion"/>
    <property type="evidence" value="ECO:0007669"/>
    <property type="project" value="TreeGrafter"/>
</dbReference>
<dbReference type="EMBL" id="ML986583">
    <property type="protein sequence ID" value="KAF2269096.1"/>
    <property type="molecule type" value="Genomic_DNA"/>
</dbReference>
<dbReference type="GO" id="GO:0005634">
    <property type="term" value="C:nucleus"/>
    <property type="evidence" value="ECO:0007669"/>
    <property type="project" value="TreeGrafter"/>
</dbReference>
<comment type="cofactor">
    <cofactor evidence="1">
        <name>Zn(2+)</name>
        <dbReference type="ChEBI" id="CHEBI:29105"/>
    </cofactor>
</comment>
<dbReference type="InterPro" id="IPR013022">
    <property type="entry name" value="Xyl_isomerase-like_TIM-brl"/>
</dbReference>
<dbReference type="PANTHER" id="PTHR21445:SF0">
    <property type="entry name" value="APURINIC-APYRIMIDINIC ENDONUCLEASE"/>
    <property type="match status" value="1"/>
</dbReference>
<gene>
    <name evidence="11" type="ORF">CC78DRAFT_550939</name>
</gene>
<dbReference type="GO" id="GO:0003906">
    <property type="term" value="F:DNA-(apurinic or apyrimidinic site) endonuclease activity"/>
    <property type="evidence" value="ECO:0007669"/>
    <property type="project" value="TreeGrafter"/>
</dbReference>
<evidence type="ECO:0000313" key="12">
    <source>
        <dbReference type="Proteomes" id="UP000800093"/>
    </source>
</evidence>
<dbReference type="GO" id="GO:0008270">
    <property type="term" value="F:zinc ion binding"/>
    <property type="evidence" value="ECO:0007669"/>
    <property type="project" value="InterPro"/>
</dbReference>
<evidence type="ECO:0000256" key="7">
    <source>
        <dbReference type="ARBA" id="ARBA00022833"/>
    </source>
</evidence>
<feature type="compositionally biased region" description="Basic and acidic residues" evidence="9">
    <location>
        <begin position="404"/>
        <end position="425"/>
    </location>
</feature>
<keyword evidence="12" id="KW-1185">Reference proteome</keyword>
<feature type="compositionally biased region" description="Basic and acidic residues" evidence="9">
    <location>
        <begin position="41"/>
        <end position="50"/>
    </location>
</feature>
<dbReference type="OrthoDB" id="7663182at2759"/>
<feature type="domain" description="Xylose isomerase-like TIM barrel" evidence="10">
    <location>
        <begin position="115"/>
        <end position="382"/>
    </location>
</feature>
<dbReference type="HAMAP" id="MF_00152">
    <property type="entry name" value="Nfo"/>
    <property type="match status" value="1"/>
</dbReference>
<dbReference type="Proteomes" id="UP000800093">
    <property type="component" value="Unassembled WGS sequence"/>
</dbReference>
<accession>A0A9P4N9H4</accession>
<feature type="region of interest" description="Disordered" evidence="9">
    <location>
        <begin position="402"/>
        <end position="445"/>
    </location>
</feature>
<dbReference type="SUPFAM" id="SSF51658">
    <property type="entry name" value="Xylose isomerase-like"/>
    <property type="match status" value="1"/>
</dbReference>
<dbReference type="Gene3D" id="3.20.20.150">
    <property type="entry name" value="Divalent-metal-dependent TIM barrel enzymes"/>
    <property type="match status" value="1"/>
</dbReference>
<evidence type="ECO:0000259" key="10">
    <source>
        <dbReference type="Pfam" id="PF01261"/>
    </source>
</evidence>
<evidence type="ECO:0000256" key="2">
    <source>
        <dbReference type="ARBA" id="ARBA00005340"/>
    </source>
</evidence>
<dbReference type="GO" id="GO:0006284">
    <property type="term" value="P:base-excision repair"/>
    <property type="evidence" value="ECO:0007669"/>
    <property type="project" value="TreeGrafter"/>
</dbReference>
<feature type="compositionally biased region" description="Acidic residues" evidence="9">
    <location>
        <begin position="436"/>
        <end position="445"/>
    </location>
</feature>
<sequence length="445" mass="49810">MAMKRARKATVDDEDKDTIEINGVDGTAENSKRKPRAAKVRAREELVKDEVEVDAEENDDGHPEFKTVKRKRQTKRKEASLAPLEERTVGSKICVGAHVSIAGGVHNSITNSLFIGANAIAFFLKSQRKWDNPALNPDHATLFIDDCKKHGIEPGSCCVPHGSYLVNLAHPDKARKKQAYDSFHDDLTRCYKLGIKYYNFHPGNANATTREEGIRLIAEHINTAHKDPATGDVIPLLETMASLGNTIGGTFEDIAAIIEHVEDKDRIGVCLDTCHAFAAGYDLRTPEIYLETIATFDKVIGLRYLKALHINDSKAPFASHRDLHARIGTGYLGLRAFYNVVNDERLHGLPMVLETPIDVIGEDGKKTEDKGIWAREIKMLEKLVGMDVKSEEFKELEADLQYQGKEERERIGEQVERKKAKVDRGVKKKGKKKVESEDDDDNDEE</sequence>
<dbReference type="PROSITE" id="PS51432">
    <property type="entry name" value="AP_NUCLEASE_F2_4"/>
    <property type="match status" value="1"/>
</dbReference>
<protein>
    <recommendedName>
        <fullName evidence="3">Apurinic-apyrimidinic endonuclease 1</fullName>
    </recommendedName>
</protein>
<dbReference type="NCBIfam" id="TIGR00587">
    <property type="entry name" value="nfo"/>
    <property type="match status" value="1"/>
</dbReference>
<feature type="region of interest" description="Disordered" evidence="9">
    <location>
        <begin position="1"/>
        <end position="79"/>
    </location>
</feature>
<dbReference type="GO" id="GO:0008081">
    <property type="term" value="F:phosphoric diester hydrolase activity"/>
    <property type="evidence" value="ECO:0007669"/>
    <property type="project" value="TreeGrafter"/>
</dbReference>
<dbReference type="AlphaFoldDB" id="A0A9P4N9H4"/>
<keyword evidence="5" id="KW-0227">DNA damage</keyword>
<keyword evidence="6" id="KW-0378">Hydrolase</keyword>
<keyword evidence="8" id="KW-0234">DNA repair</keyword>
<dbReference type="SMART" id="SM00518">
    <property type="entry name" value="AP2Ec"/>
    <property type="match status" value="1"/>
</dbReference>